<dbReference type="SUPFAM" id="SSF101125">
    <property type="entry name" value="Colicin D immunity protein"/>
    <property type="match status" value="1"/>
</dbReference>
<accession>A0A2D0KHP8</accession>
<evidence type="ECO:0000313" key="2">
    <source>
        <dbReference type="EMBL" id="PHM62970.1"/>
    </source>
</evidence>
<dbReference type="EMBL" id="NJAK01000001">
    <property type="protein sequence ID" value="PHM62970.1"/>
    <property type="molecule type" value="Genomic_DNA"/>
</dbReference>
<keyword evidence="3" id="KW-1185">Reference proteome</keyword>
<gene>
    <name evidence="2" type="ORF">Xish_02195</name>
</gene>
<evidence type="ECO:0000313" key="3">
    <source>
        <dbReference type="Proteomes" id="UP000222168"/>
    </source>
</evidence>
<dbReference type="RefSeq" id="WP_099117871.1">
    <property type="nucleotide sequence ID" value="NZ_NJAK01000001.1"/>
</dbReference>
<organism evidence="2 3">
    <name type="scientific">Xenorhabdus ishibashii</name>
    <dbReference type="NCBI Taxonomy" id="1034471"/>
    <lineage>
        <taxon>Bacteria</taxon>
        <taxon>Pseudomonadati</taxon>
        <taxon>Pseudomonadota</taxon>
        <taxon>Gammaproteobacteria</taxon>
        <taxon>Enterobacterales</taxon>
        <taxon>Morganellaceae</taxon>
        <taxon>Xenorhabdus</taxon>
    </lineage>
</organism>
<dbReference type="Proteomes" id="UP000222168">
    <property type="component" value="Unassembled WGS sequence"/>
</dbReference>
<feature type="domain" description="Colicin D immunity protein" evidence="1">
    <location>
        <begin position="1"/>
        <end position="86"/>
    </location>
</feature>
<sequence length="90" mass="10656">MSLKLINLAKYFCAHDIDADEFTDRYISLWMDERDNNQLVIDGKKVDEVSSSIFCFADMYNPDSDRRPSEFDENELRLKVKSILHKYNLD</sequence>
<dbReference type="OrthoDB" id="8595941at2"/>
<proteinExistence type="predicted"/>
<dbReference type="InterPro" id="IPR015287">
    <property type="entry name" value="Colicin_D_immunity_dom"/>
</dbReference>
<reference evidence="2 3" key="1">
    <citation type="journal article" date="2017" name="Nat. Microbiol.">
        <title>Natural product diversity associated with the nematode symbionts Photorhabdus and Xenorhabdus.</title>
        <authorList>
            <person name="Tobias N.J."/>
            <person name="Wolff H."/>
            <person name="Djahanschiri B."/>
            <person name="Grundmann F."/>
            <person name="Kronenwerth M."/>
            <person name="Shi Y.M."/>
            <person name="Simonyi S."/>
            <person name="Grun P."/>
            <person name="Shapiro-Ilan D."/>
            <person name="Pidot S.J."/>
            <person name="Stinear T.P."/>
            <person name="Ebersberger I."/>
            <person name="Bode H.B."/>
        </authorList>
    </citation>
    <scope>NUCLEOTIDE SEQUENCE [LARGE SCALE GENOMIC DNA]</scope>
    <source>
        <strain evidence="2 3">DSM 22670</strain>
    </source>
</reference>
<dbReference type="Pfam" id="PF09204">
    <property type="entry name" value="Colicin_immun"/>
    <property type="match status" value="1"/>
</dbReference>
<dbReference type="AlphaFoldDB" id="A0A2D0KHP8"/>
<dbReference type="Gene3D" id="1.20.120.650">
    <property type="entry name" value="Colicin D"/>
    <property type="match status" value="1"/>
</dbReference>
<protein>
    <submittedName>
        <fullName evidence="2">Colicin immunity protein</fullName>
    </submittedName>
</protein>
<dbReference type="GO" id="GO:0030153">
    <property type="term" value="P:bacteriocin immunity"/>
    <property type="evidence" value="ECO:0007669"/>
    <property type="project" value="InterPro"/>
</dbReference>
<name>A0A2D0KHP8_9GAMM</name>
<evidence type="ECO:0000259" key="1">
    <source>
        <dbReference type="Pfam" id="PF09204"/>
    </source>
</evidence>
<dbReference type="GO" id="GO:0015643">
    <property type="term" value="F:toxic substance binding"/>
    <property type="evidence" value="ECO:0007669"/>
    <property type="project" value="InterPro"/>
</dbReference>
<dbReference type="InterPro" id="IPR036471">
    <property type="entry name" value="Colicin_D_sf"/>
</dbReference>
<comment type="caution">
    <text evidence="2">The sequence shown here is derived from an EMBL/GenBank/DDBJ whole genome shotgun (WGS) entry which is preliminary data.</text>
</comment>